<dbReference type="Gene3D" id="3.20.20.190">
    <property type="entry name" value="Phosphatidylinositol (PI) phosphodiesterase"/>
    <property type="match status" value="1"/>
</dbReference>
<dbReference type="GO" id="GO:0070291">
    <property type="term" value="P:N-acylethanolamine metabolic process"/>
    <property type="evidence" value="ECO:0007669"/>
    <property type="project" value="TreeGrafter"/>
</dbReference>
<dbReference type="EMBL" id="JAZGQO010000004">
    <property type="protein sequence ID" value="KAK6187878.1"/>
    <property type="molecule type" value="Genomic_DNA"/>
</dbReference>
<protein>
    <recommendedName>
        <fullName evidence="1">GP-PDE domain-containing protein</fullName>
    </recommendedName>
</protein>
<dbReference type="PANTHER" id="PTHR46320:SF1">
    <property type="entry name" value="GLYCEROPHOSPHODIESTER PHOSPHODIESTERASE 1"/>
    <property type="match status" value="1"/>
</dbReference>
<dbReference type="InterPro" id="IPR017946">
    <property type="entry name" value="PLC-like_Pdiesterase_TIM-brl"/>
</dbReference>
<feature type="domain" description="GP-PDE" evidence="1">
    <location>
        <begin position="45"/>
        <end position="306"/>
    </location>
</feature>
<organism evidence="2 3">
    <name type="scientific">Patella caerulea</name>
    <name type="common">Rayed Mediterranean limpet</name>
    <dbReference type="NCBI Taxonomy" id="87958"/>
    <lineage>
        <taxon>Eukaryota</taxon>
        <taxon>Metazoa</taxon>
        <taxon>Spiralia</taxon>
        <taxon>Lophotrochozoa</taxon>
        <taxon>Mollusca</taxon>
        <taxon>Gastropoda</taxon>
        <taxon>Patellogastropoda</taxon>
        <taxon>Patelloidea</taxon>
        <taxon>Patellidae</taxon>
        <taxon>Patella</taxon>
    </lineage>
</organism>
<dbReference type="SUPFAM" id="SSF51695">
    <property type="entry name" value="PLC-like phosphodiesterases"/>
    <property type="match status" value="1"/>
</dbReference>
<dbReference type="PANTHER" id="PTHR46320">
    <property type="entry name" value="GLYCEROPHOSPHODIESTER PHOSPHODIESTERASE 1"/>
    <property type="match status" value="1"/>
</dbReference>
<dbReference type="PROSITE" id="PS51704">
    <property type="entry name" value="GP_PDE"/>
    <property type="match status" value="1"/>
</dbReference>
<dbReference type="InterPro" id="IPR030395">
    <property type="entry name" value="GP_PDE_dom"/>
</dbReference>
<gene>
    <name evidence="2" type="ORF">SNE40_005808</name>
</gene>
<dbReference type="GO" id="GO:0008889">
    <property type="term" value="F:glycerophosphodiester phosphodiesterase activity"/>
    <property type="evidence" value="ECO:0007669"/>
    <property type="project" value="TreeGrafter"/>
</dbReference>
<keyword evidence="3" id="KW-1185">Reference proteome</keyword>
<reference evidence="2 3" key="1">
    <citation type="submission" date="2024-01" db="EMBL/GenBank/DDBJ databases">
        <title>The genome of the rayed Mediterranean limpet Patella caerulea (Linnaeus, 1758).</title>
        <authorList>
            <person name="Anh-Thu Weber A."/>
            <person name="Halstead-Nussloch G."/>
        </authorList>
    </citation>
    <scope>NUCLEOTIDE SEQUENCE [LARGE SCALE GENOMIC DNA]</scope>
    <source>
        <strain evidence="2">AATW-2023a</strain>
        <tissue evidence="2">Whole specimen</tissue>
    </source>
</reference>
<evidence type="ECO:0000259" key="1">
    <source>
        <dbReference type="PROSITE" id="PS51704"/>
    </source>
</evidence>
<dbReference type="GO" id="GO:0006580">
    <property type="term" value="P:ethanolamine metabolic process"/>
    <property type="evidence" value="ECO:0007669"/>
    <property type="project" value="TreeGrafter"/>
</dbReference>
<comment type="caution">
    <text evidence="2">The sequence shown here is derived from an EMBL/GenBank/DDBJ whole genome shotgun (WGS) entry which is preliminary data.</text>
</comment>
<evidence type="ECO:0000313" key="2">
    <source>
        <dbReference type="EMBL" id="KAK6187878.1"/>
    </source>
</evidence>
<name>A0AAN8K8R6_PATCE</name>
<evidence type="ECO:0000313" key="3">
    <source>
        <dbReference type="Proteomes" id="UP001347796"/>
    </source>
</evidence>
<dbReference type="GO" id="GO:0005886">
    <property type="term" value="C:plasma membrane"/>
    <property type="evidence" value="ECO:0007669"/>
    <property type="project" value="TreeGrafter"/>
</dbReference>
<dbReference type="AlphaFoldDB" id="A0AAN8K8R6"/>
<dbReference type="Pfam" id="PF03009">
    <property type="entry name" value="GDPD"/>
    <property type="match status" value="1"/>
</dbReference>
<dbReference type="GO" id="GO:0006644">
    <property type="term" value="P:phospholipid metabolic process"/>
    <property type="evidence" value="ECO:0007669"/>
    <property type="project" value="TreeGrafter"/>
</dbReference>
<dbReference type="Proteomes" id="UP001347796">
    <property type="component" value="Unassembled WGS sequence"/>
</dbReference>
<proteinExistence type="predicted"/>
<accession>A0AAN8K8R6</accession>
<sequence>MMGILLLAVPAVIYVIVKQYRFKQLPKQTVDDFMKLVWNKDIKNPGVILHRGGNVEAPENTLEAIKQAKESGCCGVEIDISFTKDGVGILLHDDTVDRTTDGTGNLENFTLSQVQQLNAAAKHKKCKELGHCKIPTLEEGVDLCLKLNLLTFLDCKGNAKKTADLVCRLFQEKPELYKTAVVCSFFPQIIYAVRSKDASIMTALTFRTHWLSHLGDGTPRFMGLTQSVVERANSILRFAHSYFLWYFFGNTFYLLNMDMLSRDVFLQWKKRGIHCIPWTVNHPIMKKYCIEYLHCPIITDGLDTKL</sequence>